<reference evidence="1" key="1">
    <citation type="submission" date="2014-11" db="EMBL/GenBank/DDBJ databases">
        <authorList>
            <person name="Amaro Gonzalez C."/>
        </authorList>
    </citation>
    <scope>NUCLEOTIDE SEQUENCE</scope>
</reference>
<accession>A0A0E9WM64</accession>
<organism evidence="1">
    <name type="scientific">Anguilla anguilla</name>
    <name type="common">European freshwater eel</name>
    <name type="synonym">Muraena anguilla</name>
    <dbReference type="NCBI Taxonomy" id="7936"/>
    <lineage>
        <taxon>Eukaryota</taxon>
        <taxon>Metazoa</taxon>
        <taxon>Chordata</taxon>
        <taxon>Craniata</taxon>
        <taxon>Vertebrata</taxon>
        <taxon>Euteleostomi</taxon>
        <taxon>Actinopterygii</taxon>
        <taxon>Neopterygii</taxon>
        <taxon>Teleostei</taxon>
        <taxon>Anguilliformes</taxon>
        <taxon>Anguillidae</taxon>
        <taxon>Anguilla</taxon>
    </lineage>
</organism>
<reference evidence="1" key="2">
    <citation type="journal article" date="2015" name="Fish Shellfish Immunol.">
        <title>Early steps in the European eel (Anguilla anguilla)-Vibrio vulnificus interaction in the gills: Role of the RtxA13 toxin.</title>
        <authorList>
            <person name="Callol A."/>
            <person name="Pajuelo D."/>
            <person name="Ebbesson L."/>
            <person name="Teles M."/>
            <person name="MacKenzie S."/>
            <person name="Amaro C."/>
        </authorList>
    </citation>
    <scope>NUCLEOTIDE SEQUENCE</scope>
</reference>
<dbReference type="AlphaFoldDB" id="A0A0E9WM64"/>
<protein>
    <submittedName>
        <fullName evidence="1">Uncharacterized protein</fullName>
    </submittedName>
</protein>
<proteinExistence type="predicted"/>
<evidence type="ECO:0000313" key="1">
    <source>
        <dbReference type="EMBL" id="JAH90568.1"/>
    </source>
</evidence>
<name>A0A0E9WM64_ANGAN</name>
<sequence length="40" mass="4783">MTQLMKLLCAEPHQKPVDTSALQDWRHTYIICIFFNSWSE</sequence>
<dbReference type="EMBL" id="GBXM01018009">
    <property type="protein sequence ID" value="JAH90568.1"/>
    <property type="molecule type" value="Transcribed_RNA"/>
</dbReference>